<dbReference type="OrthoDB" id="7375665at2"/>
<reference evidence="1 2" key="1">
    <citation type="submission" date="2019-11" db="EMBL/GenBank/DDBJ databases">
        <authorList>
            <person name="Dong K."/>
        </authorList>
    </citation>
    <scope>NUCLEOTIDE SEQUENCE [LARGE SCALE GENOMIC DNA]</scope>
    <source>
        <strain evidence="1 2">NBRC 111993</strain>
    </source>
</reference>
<evidence type="ECO:0008006" key="3">
    <source>
        <dbReference type="Google" id="ProtNLM"/>
    </source>
</evidence>
<dbReference type="RefSeq" id="WP_155096902.1">
    <property type="nucleotide sequence ID" value="NZ_WMIE01000016.1"/>
</dbReference>
<protein>
    <recommendedName>
        <fullName evidence="3">Alpha/beta hydrolase</fullName>
    </recommendedName>
</protein>
<dbReference type="Proteomes" id="UP000478183">
    <property type="component" value="Unassembled WGS sequence"/>
</dbReference>
<name>A0A6L6JBN2_9RHOB</name>
<organism evidence="1 2">
    <name type="scientific">Paracoccus aestuariivivens</name>
    <dbReference type="NCBI Taxonomy" id="1820333"/>
    <lineage>
        <taxon>Bacteria</taxon>
        <taxon>Pseudomonadati</taxon>
        <taxon>Pseudomonadota</taxon>
        <taxon>Alphaproteobacteria</taxon>
        <taxon>Rhodobacterales</taxon>
        <taxon>Paracoccaceae</taxon>
        <taxon>Paracoccus</taxon>
    </lineage>
</organism>
<dbReference type="EMBL" id="WMIE01000016">
    <property type="protein sequence ID" value="MTH79552.1"/>
    <property type="molecule type" value="Genomic_DNA"/>
</dbReference>
<accession>A0A6L6JBN2</accession>
<gene>
    <name evidence="1" type="ORF">GL286_17700</name>
</gene>
<keyword evidence="2" id="KW-1185">Reference proteome</keyword>
<sequence>MKSAQSFGIAQASRLISLPTKLAAPNPYKEALLEPLRERNAFLDYIFYDLRVLEEDEVAQLAPSYAREGAIILTEPSGAGGLTVWQTFESFQADAYPKMADCIAVAGVGSSGLGTAAFSRNVADAIGRPVLSVVSGYGLADLMSEALGGFFWFGWLNAMRHSFEPLDAMTRMLPSTLETTSGNLTTVIRRSLDVKTLYSLLEFLDWSLLVGHSKGNLVISEALFELTEHKPRLANALADRSRIVTVSAKIHMPRPWKRVIDVMGSLDGFGLLNSRASISTDKSIACAWHHTNTELLFHLPVTDALREVL</sequence>
<proteinExistence type="predicted"/>
<dbReference type="AlphaFoldDB" id="A0A6L6JBN2"/>
<evidence type="ECO:0000313" key="1">
    <source>
        <dbReference type="EMBL" id="MTH79552.1"/>
    </source>
</evidence>
<comment type="caution">
    <text evidence="1">The sequence shown here is derived from an EMBL/GenBank/DDBJ whole genome shotgun (WGS) entry which is preliminary data.</text>
</comment>
<evidence type="ECO:0000313" key="2">
    <source>
        <dbReference type="Proteomes" id="UP000478183"/>
    </source>
</evidence>